<feature type="domain" description="EamA" evidence="6">
    <location>
        <begin position="165"/>
        <end position="298"/>
    </location>
</feature>
<dbReference type="GO" id="GO:0016020">
    <property type="term" value="C:membrane"/>
    <property type="evidence" value="ECO:0007669"/>
    <property type="project" value="UniProtKB-SubCell"/>
</dbReference>
<comment type="caution">
    <text evidence="7">The sequence shown here is derived from an EMBL/GenBank/DDBJ whole genome shotgun (WGS) entry which is preliminary data.</text>
</comment>
<dbReference type="EMBL" id="VSSQ01000065">
    <property type="protein sequence ID" value="MPL72336.1"/>
    <property type="molecule type" value="Genomic_DNA"/>
</dbReference>
<feature type="transmembrane region" description="Helical" evidence="5">
    <location>
        <begin position="33"/>
        <end position="52"/>
    </location>
</feature>
<evidence type="ECO:0000256" key="1">
    <source>
        <dbReference type="ARBA" id="ARBA00004141"/>
    </source>
</evidence>
<feature type="domain" description="EamA" evidence="6">
    <location>
        <begin position="10"/>
        <end position="147"/>
    </location>
</feature>
<evidence type="ECO:0000256" key="4">
    <source>
        <dbReference type="ARBA" id="ARBA00023136"/>
    </source>
</evidence>
<organism evidence="7">
    <name type="scientific">bioreactor metagenome</name>
    <dbReference type="NCBI Taxonomy" id="1076179"/>
    <lineage>
        <taxon>unclassified sequences</taxon>
        <taxon>metagenomes</taxon>
        <taxon>ecological metagenomes</taxon>
    </lineage>
</organism>
<protein>
    <submittedName>
        <fullName evidence="7">Riboflavin transporter ImpX</fullName>
    </submittedName>
</protein>
<feature type="transmembrane region" description="Helical" evidence="5">
    <location>
        <begin position="164"/>
        <end position="186"/>
    </location>
</feature>
<name>A0A644TZA4_9ZZZZ</name>
<dbReference type="InterPro" id="IPR050638">
    <property type="entry name" value="AA-Vitamin_Transporters"/>
</dbReference>
<comment type="subcellular location">
    <subcellularLocation>
        <location evidence="1">Membrane</location>
        <topology evidence="1">Multi-pass membrane protein</topology>
    </subcellularLocation>
</comment>
<evidence type="ECO:0000256" key="2">
    <source>
        <dbReference type="ARBA" id="ARBA00022692"/>
    </source>
</evidence>
<keyword evidence="3 5" id="KW-1133">Transmembrane helix</keyword>
<sequence length="306" mass="33524">MTKSGKSLVFGSLAVCISASLWGLDGILLTPQLYNLNIVFVVFILHALPFLLMNFFLFREYKLFSRLTTREIIYLALIALTGGALGTMAIVKALFLVEFKDLSIVVLLQKLQPVFAIALAAVLLREKLNRSFVFWASMAIIAGYFLTFGFNFPDFNTGSKTMIAAGYSLIAAFCFGAATVLGKGVLHNLSFQAATFYRYGFTSLIMLVFVVVTGNMSGFVIATPTNWLIIVIISLTVGSGAIFLYYFGLKKVTAMLAAICELCFPLSAIVFDYLFHGKVLSPVQWASVALMLLAIIRLSTQRRGAA</sequence>
<keyword evidence="2 5" id="KW-0812">Transmembrane</keyword>
<dbReference type="PANTHER" id="PTHR32322">
    <property type="entry name" value="INNER MEMBRANE TRANSPORTER"/>
    <property type="match status" value="1"/>
</dbReference>
<proteinExistence type="predicted"/>
<evidence type="ECO:0000256" key="5">
    <source>
        <dbReference type="SAM" id="Phobius"/>
    </source>
</evidence>
<dbReference type="PANTHER" id="PTHR32322:SF2">
    <property type="entry name" value="EAMA DOMAIN-CONTAINING PROTEIN"/>
    <property type="match status" value="1"/>
</dbReference>
<reference evidence="7" key="1">
    <citation type="submission" date="2019-08" db="EMBL/GenBank/DDBJ databases">
        <authorList>
            <person name="Kucharzyk K."/>
            <person name="Murdoch R.W."/>
            <person name="Higgins S."/>
            <person name="Loffler F."/>
        </authorList>
    </citation>
    <scope>NUCLEOTIDE SEQUENCE</scope>
</reference>
<evidence type="ECO:0000256" key="3">
    <source>
        <dbReference type="ARBA" id="ARBA00022989"/>
    </source>
</evidence>
<feature type="transmembrane region" description="Helical" evidence="5">
    <location>
        <begin position="282"/>
        <end position="300"/>
    </location>
</feature>
<feature type="transmembrane region" description="Helical" evidence="5">
    <location>
        <begin position="102"/>
        <end position="124"/>
    </location>
</feature>
<dbReference type="InterPro" id="IPR037185">
    <property type="entry name" value="EmrE-like"/>
</dbReference>
<dbReference type="SUPFAM" id="SSF103481">
    <property type="entry name" value="Multidrug resistance efflux transporter EmrE"/>
    <property type="match status" value="2"/>
</dbReference>
<gene>
    <name evidence="7" type="primary">impX_2</name>
    <name evidence="7" type="ORF">SDC9_18119</name>
</gene>
<dbReference type="Pfam" id="PF00892">
    <property type="entry name" value="EamA"/>
    <property type="match status" value="2"/>
</dbReference>
<feature type="transmembrane region" description="Helical" evidence="5">
    <location>
        <begin position="254"/>
        <end position="276"/>
    </location>
</feature>
<evidence type="ECO:0000313" key="7">
    <source>
        <dbReference type="EMBL" id="MPL72336.1"/>
    </source>
</evidence>
<keyword evidence="4 5" id="KW-0472">Membrane</keyword>
<accession>A0A644TZA4</accession>
<feature type="transmembrane region" description="Helical" evidence="5">
    <location>
        <begin position="198"/>
        <end position="221"/>
    </location>
</feature>
<feature type="transmembrane region" description="Helical" evidence="5">
    <location>
        <begin position="227"/>
        <end position="247"/>
    </location>
</feature>
<feature type="transmembrane region" description="Helical" evidence="5">
    <location>
        <begin position="131"/>
        <end position="152"/>
    </location>
</feature>
<dbReference type="AlphaFoldDB" id="A0A644TZA4"/>
<dbReference type="InterPro" id="IPR000620">
    <property type="entry name" value="EamA_dom"/>
</dbReference>
<evidence type="ECO:0000259" key="6">
    <source>
        <dbReference type="Pfam" id="PF00892"/>
    </source>
</evidence>
<feature type="transmembrane region" description="Helical" evidence="5">
    <location>
        <begin position="72"/>
        <end position="96"/>
    </location>
</feature>